<dbReference type="Gene3D" id="1.10.10.970">
    <property type="entry name" value="RNA 2'-phosphotransferase, Tpt1/KptA family, N-terminal domain"/>
    <property type="match status" value="1"/>
</dbReference>
<evidence type="ECO:0000256" key="1">
    <source>
        <dbReference type="ARBA" id="ARBA00009836"/>
    </source>
</evidence>
<dbReference type="PANTHER" id="PTHR12684">
    <property type="entry name" value="PUTATIVE PHOSPHOTRANSFERASE"/>
    <property type="match status" value="1"/>
</dbReference>
<sequence length="186" mass="20514">MSERELVRRSRFLARVLRHEPERAGTVLDPEGWAEVDALLSGCRAAGRRITRAQLEEVVRRDDEKRFAFSPDGRRIRAQQGHTVEVDLAPPPSVPPDVLHHGTVGRFLPAIDARGLRPMSRHHVRLSPDAVTARRVGARRGAPVVLTVAAGPMHANGYVFRLSGNGVWLVAGVPARYLGYFPDRAG</sequence>
<dbReference type="GO" id="GO:0000215">
    <property type="term" value="F:tRNA 2'-phosphotransferase activity"/>
    <property type="evidence" value="ECO:0007669"/>
    <property type="project" value="TreeGrafter"/>
</dbReference>
<gene>
    <name evidence="5" type="primary">kptA</name>
    <name evidence="6" type="ORF">EV190_11555</name>
</gene>
<dbReference type="RefSeq" id="WP_133742449.1">
    <property type="nucleotide sequence ID" value="NZ_SNYN01000015.1"/>
</dbReference>
<dbReference type="GO" id="GO:0006388">
    <property type="term" value="P:tRNA splicing, via endonucleolytic cleavage and ligation"/>
    <property type="evidence" value="ECO:0007669"/>
    <property type="project" value="UniProtKB-UniRule"/>
</dbReference>
<dbReference type="PANTHER" id="PTHR12684:SF2">
    <property type="entry name" value="TRNA 2'-PHOSPHOTRANSFERASE 1"/>
    <property type="match status" value="1"/>
</dbReference>
<dbReference type="HAMAP" id="MF_00299">
    <property type="entry name" value="KptA"/>
    <property type="match status" value="1"/>
</dbReference>
<dbReference type="EC" id="2.7.1.-" evidence="5"/>
<accession>A0A4R6UVV9</accession>
<evidence type="ECO:0000313" key="6">
    <source>
        <dbReference type="EMBL" id="TDQ49605.1"/>
    </source>
</evidence>
<dbReference type="InterPro" id="IPR022928">
    <property type="entry name" value="RNA_2'-PTrans_KptA"/>
</dbReference>
<comment type="function">
    <text evidence="4 5">Removes the 2'-phosphate from RNA via an intermediate in which the phosphate is ADP-ribosylated by NAD followed by a presumed transesterification to release the RNA and generate ADP-ribose 1''-2''-cyclic phosphate (APPR&gt;P). May function as an ADP-ribosylase.</text>
</comment>
<keyword evidence="7" id="KW-1185">Reference proteome</keyword>
<keyword evidence="3 5" id="KW-0520">NAD</keyword>
<dbReference type="Pfam" id="PF01885">
    <property type="entry name" value="PTS_2-RNA"/>
    <property type="match status" value="1"/>
</dbReference>
<name>A0A4R6UVV9_9ACTN</name>
<comment type="caution">
    <text evidence="6">The sequence shown here is derived from an EMBL/GenBank/DDBJ whole genome shotgun (WGS) entry which is preliminary data.</text>
</comment>
<evidence type="ECO:0000313" key="7">
    <source>
        <dbReference type="Proteomes" id="UP000295281"/>
    </source>
</evidence>
<comment type="similarity">
    <text evidence="1 5">Belongs to the KptA/TPT1 family.</text>
</comment>
<reference evidence="6 7" key="1">
    <citation type="submission" date="2019-03" db="EMBL/GenBank/DDBJ databases">
        <title>Genomic Encyclopedia of Type Strains, Phase IV (KMG-IV): sequencing the most valuable type-strain genomes for metagenomic binning, comparative biology and taxonomic classification.</title>
        <authorList>
            <person name="Goeker M."/>
        </authorList>
    </citation>
    <scope>NUCLEOTIDE SEQUENCE [LARGE SCALE GENOMIC DNA]</scope>
    <source>
        <strain evidence="6 7">DSM 46770</strain>
    </source>
</reference>
<protein>
    <recommendedName>
        <fullName evidence="5">Probable RNA 2'-phosphotransferase</fullName>
        <ecNumber evidence="5">2.7.1.-</ecNumber>
    </recommendedName>
</protein>
<evidence type="ECO:0000256" key="5">
    <source>
        <dbReference type="HAMAP-Rule" id="MF_00299"/>
    </source>
</evidence>
<evidence type="ECO:0000256" key="3">
    <source>
        <dbReference type="ARBA" id="ARBA00023027"/>
    </source>
</evidence>
<evidence type="ECO:0000256" key="4">
    <source>
        <dbReference type="ARBA" id="ARBA00025212"/>
    </source>
</evidence>
<dbReference type="InterPro" id="IPR042081">
    <property type="entry name" value="RNA_2'-PTrans_C"/>
</dbReference>
<proteinExistence type="inferred from homology"/>
<dbReference type="AlphaFoldDB" id="A0A4R6UVV9"/>
<dbReference type="Proteomes" id="UP000295281">
    <property type="component" value="Unassembled WGS sequence"/>
</dbReference>
<dbReference type="InterPro" id="IPR002745">
    <property type="entry name" value="Ptrans_KptA/Tpt1"/>
</dbReference>
<dbReference type="EMBL" id="SNYN01000015">
    <property type="protein sequence ID" value="TDQ49605.1"/>
    <property type="molecule type" value="Genomic_DNA"/>
</dbReference>
<organism evidence="6 7">
    <name type="scientific">Actinorugispora endophytica</name>
    <dbReference type="NCBI Taxonomy" id="1605990"/>
    <lineage>
        <taxon>Bacteria</taxon>
        <taxon>Bacillati</taxon>
        <taxon>Actinomycetota</taxon>
        <taxon>Actinomycetes</taxon>
        <taxon>Streptosporangiales</taxon>
        <taxon>Nocardiopsidaceae</taxon>
        <taxon>Actinorugispora</taxon>
    </lineage>
</organism>
<dbReference type="InterPro" id="IPR042080">
    <property type="entry name" value="RNA_2'-PTrans_N"/>
</dbReference>
<dbReference type="Gene3D" id="3.20.170.30">
    <property type="match status" value="1"/>
</dbReference>
<evidence type="ECO:0000256" key="2">
    <source>
        <dbReference type="ARBA" id="ARBA00022679"/>
    </source>
</evidence>
<dbReference type="OrthoDB" id="4537997at2"/>
<dbReference type="GO" id="GO:0003950">
    <property type="term" value="F:NAD+ poly-ADP-ribosyltransferase activity"/>
    <property type="evidence" value="ECO:0007669"/>
    <property type="project" value="InterPro"/>
</dbReference>
<keyword evidence="2 5" id="KW-0808">Transferase</keyword>
<dbReference type="SUPFAM" id="SSF56399">
    <property type="entry name" value="ADP-ribosylation"/>
    <property type="match status" value="1"/>
</dbReference>